<name>A0AAW2HJ70_9NEOP</name>
<gene>
    <name evidence="2" type="ORF">PYX00_007378</name>
</gene>
<evidence type="ECO:0000313" key="2">
    <source>
        <dbReference type="EMBL" id="KAL0269743.1"/>
    </source>
</evidence>
<feature type="chain" id="PRO_5043699649" evidence="1">
    <location>
        <begin position="26"/>
        <end position="219"/>
    </location>
</feature>
<organism evidence="2">
    <name type="scientific">Menopon gallinae</name>
    <name type="common">poultry shaft louse</name>
    <dbReference type="NCBI Taxonomy" id="328185"/>
    <lineage>
        <taxon>Eukaryota</taxon>
        <taxon>Metazoa</taxon>
        <taxon>Ecdysozoa</taxon>
        <taxon>Arthropoda</taxon>
        <taxon>Hexapoda</taxon>
        <taxon>Insecta</taxon>
        <taxon>Pterygota</taxon>
        <taxon>Neoptera</taxon>
        <taxon>Paraneoptera</taxon>
        <taxon>Psocodea</taxon>
        <taxon>Troctomorpha</taxon>
        <taxon>Phthiraptera</taxon>
        <taxon>Amblycera</taxon>
        <taxon>Menoponidae</taxon>
        <taxon>Menopon</taxon>
    </lineage>
</organism>
<evidence type="ECO:0000256" key="1">
    <source>
        <dbReference type="SAM" id="SignalP"/>
    </source>
</evidence>
<feature type="signal peptide" evidence="1">
    <location>
        <begin position="1"/>
        <end position="25"/>
    </location>
</feature>
<accession>A0AAW2HJ70</accession>
<dbReference type="AlphaFoldDB" id="A0AAW2HJ70"/>
<sequence>MTGMMAINSTACLLVLSILTKDVYCRGSESSPPVRFGRAGGSQEYAGGDLNFWPVRGRREDGQLFGERTGPVKRTGRRSREEGNGVFWAGRGRSFDTKDLLDPDNTDFWLRKEEVAEPFTENRLFAEEPGWVWLVRKKPNREEEVFCSASNGNAKREIYRQRLCHPKRKSSNLIREIPQAEQFWPLRGKRDEESWHDGLRDLKTFWPARGRRSEDQDRK</sequence>
<proteinExistence type="predicted"/>
<dbReference type="EMBL" id="JARGDH010000004">
    <property type="protein sequence ID" value="KAL0269743.1"/>
    <property type="molecule type" value="Genomic_DNA"/>
</dbReference>
<comment type="caution">
    <text evidence="2">The sequence shown here is derived from an EMBL/GenBank/DDBJ whole genome shotgun (WGS) entry which is preliminary data.</text>
</comment>
<reference evidence="2" key="1">
    <citation type="journal article" date="2024" name="Gigascience">
        <title>Chromosome-level genome of the poultry shaft louse Menopon gallinae provides insight into the host-switching and adaptive evolution of parasitic lice.</title>
        <authorList>
            <person name="Xu Y."/>
            <person name="Ma L."/>
            <person name="Liu S."/>
            <person name="Liang Y."/>
            <person name="Liu Q."/>
            <person name="He Z."/>
            <person name="Tian L."/>
            <person name="Duan Y."/>
            <person name="Cai W."/>
            <person name="Li H."/>
            <person name="Song F."/>
        </authorList>
    </citation>
    <scope>NUCLEOTIDE SEQUENCE</scope>
    <source>
        <strain evidence="2">Cailab_2023a</strain>
    </source>
</reference>
<protein>
    <submittedName>
        <fullName evidence="2">Uncharacterized protein</fullName>
    </submittedName>
</protein>
<keyword evidence="1" id="KW-0732">Signal</keyword>